<protein>
    <submittedName>
        <fullName evidence="1">Uncharacterized protein</fullName>
    </submittedName>
</protein>
<accession>A0A384K7X0</accession>
<sequence length="77" mass="8538">MSTATTATTAWTERTSNSLFENELRSRFLPVYGTKIESLGRLAVSDLKLHDLVASSSSSSSIDEQFIQRVELRASEL</sequence>
<name>A0A384K7X0_BOTFB</name>
<dbReference type="VEuPathDB" id="FungiDB:Bcin17g00160"/>
<proteinExistence type="predicted"/>
<gene>
    <name evidence="1" type="ORF">BCIN_17g00160</name>
</gene>
<dbReference type="AlphaFoldDB" id="A0A384K7X0"/>
<dbReference type="GeneID" id="5426545"/>
<reference evidence="1 2" key="2">
    <citation type="journal article" date="2012" name="Eukaryot. Cell">
        <title>Genome update of Botrytis cinerea strains B05.10 and T4.</title>
        <authorList>
            <person name="Staats M."/>
            <person name="van Kan J.A."/>
        </authorList>
    </citation>
    <scope>NUCLEOTIDE SEQUENCE [LARGE SCALE GENOMIC DNA]</scope>
    <source>
        <strain evidence="1 2">B05.10</strain>
    </source>
</reference>
<dbReference type="KEGG" id="bfu:BCIN_17g00160"/>
<evidence type="ECO:0000313" key="1">
    <source>
        <dbReference type="EMBL" id="ATZ58881.1"/>
    </source>
</evidence>
<reference evidence="1 2" key="1">
    <citation type="journal article" date="2011" name="PLoS Genet.">
        <title>Genomic analysis of the necrotrophic fungal pathogens Sclerotinia sclerotiorum and Botrytis cinerea.</title>
        <authorList>
            <person name="Amselem J."/>
            <person name="Cuomo C.A."/>
            <person name="van Kan J.A."/>
            <person name="Viaud M."/>
            <person name="Benito E.P."/>
            <person name="Couloux A."/>
            <person name="Coutinho P.M."/>
            <person name="de Vries R.P."/>
            <person name="Dyer P.S."/>
            <person name="Fillinger S."/>
            <person name="Fournier E."/>
            <person name="Gout L."/>
            <person name="Hahn M."/>
            <person name="Kohn L."/>
            <person name="Lapalu N."/>
            <person name="Plummer K.M."/>
            <person name="Pradier J.M."/>
            <person name="Quevillon E."/>
            <person name="Sharon A."/>
            <person name="Simon A."/>
            <person name="ten Have A."/>
            <person name="Tudzynski B."/>
            <person name="Tudzynski P."/>
            <person name="Wincker P."/>
            <person name="Andrew M."/>
            <person name="Anthouard V."/>
            <person name="Beever R.E."/>
            <person name="Beffa R."/>
            <person name="Benoit I."/>
            <person name="Bouzid O."/>
            <person name="Brault B."/>
            <person name="Chen Z."/>
            <person name="Choquer M."/>
            <person name="Collemare J."/>
            <person name="Cotton P."/>
            <person name="Danchin E.G."/>
            <person name="Da Silva C."/>
            <person name="Gautier A."/>
            <person name="Giraud C."/>
            <person name="Giraud T."/>
            <person name="Gonzalez C."/>
            <person name="Grossetete S."/>
            <person name="Guldener U."/>
            <person name="Henrissat B."/>
            <person name="Howlett B.J."/>
            <person name="Kodira C."/>
            <person name="Kretschmer M."/>
            <person name="Lappartient A."/>
            <person name="Leroch M."/>
            <person name="Levis C."/>
            <person name="Mauceli E."/>
            <person name="Neuveglise C."/>
            <person name="Oeser B."/>
            <person name="Pearson M."/>
            <person name="Poulain J."/>
            <person name="Poussereau N."/>
            <person name="Quesneville H."/>
            <person name="Rascle C."/>
            <person name="Schumacher J."/>
            <person name="Segurens B."/>
            <person name="Sexton A."/>
            <person name="Silva E."/>
            <person name="Sirven C."/>
            <person name="Soanes D.M."/>
            <person name="Talbot N.J."/>
            <person name="Templeton M."/>
            <person name="Yandava C."/>
            <person name="Yarden O."/>
            <person name="Zeng Q."/>
            <person name="Rollins J.A."/>
            <person name="Lebrun M.H."/>
            <person name="Dickman M."/>
        </authorList>
    </citation>
    <scope>NUCLEOTIDE SEQUENCE [LARGE SCALE GENOMIC DNA]</scope>
    <source>
        <strain evidence="1 2">B05.10</strain>
    </source>
</reference>
<dbReference type="Proteomes" id="UP000001798">
    <property type="component" value="Chromosome 17"/>
</dbReference>
<dbReference type="RefSeq" id="XP_001546085.1">
    <property type="nucleotide sequence ID" value="XM_001546035.2"/>
</dbReference>
<dbReference type="EMBL" id="CP009821">
    <property type="protein sequence ID" value="ATZ58881.1"/>
    <property type="molecule type" value="Genomic_DNA"/>
</dbReference>
<keyword evidence="2" id="KW-1185">Reference proteome</keyword>
<organism evidence="1 2">
    <name type="scientific">Botryotinia fuckeliana (strain B05.10)</name>
    <name type="common">Noble rot fungus</name>
    <name type="synonym">Botrytis cinerea</name>
    <dbReference type="NCBI Taxonomy" id="332648"/>
    <lineage>
        <taxon>Eukaryota</taxon>
        <taxon>Fungi</taxon>
        <taxon>Dikarya</taxon>
        <taxon>Ascomycota</taxon>
        <taxon>Pezizomycotina</taxon>
        <taxon>Leotiomycetes</taxon>
        <taxon>Helotiales</taxon>
        <taxon>Sclerotiniaceae</taxon>
        <taxon>Botrytis</taxon>
    </lineage>
</organism>
<evidence type="ECO:0000313" key="2">
    <source>
        <dbReference type="Proteomes" id="UP000001798"/>
    </source>
</evidence>
<reference evidence="1 2" key="3">
    <citation type="journal article" date="2017" name="Mol. Plant Pathol.">
        <title>A gapless genome sequence of the fungus Botrytis cinerea.</title>
        <authorList>
            <person name="Van Kan J.A."/>
            <person name="Stassen J.H."/>
            <person name="Mosbach A."/>
            <person name="Van Der Lee T.A."/>
            <person name="Faino L."/>
            <person name="Farmer A.D."/>
            <person name="Papasotiriou D.G."/>
            <person name="Zhou S."/>
            <person name="Seidl M.F."/>
            <person name="Cottam E."/>
            <person name="Edel D."/>
            <person name="Hahn M."/>
            <person name="Schwartz D.C."/>
            <person name="Dietrich R.A."/>
            <person name="Widdison S."/>
            <person name="Scalliet G."/>
        </authorList>
    </citation>
    <scope>NUCLEOTIDE SEQUENCE [LARGE SCALE GENOMIC DNA]</scope>
    <source>
        <strain evidence="1 2">B05.10</strain>
    </source>
</reference>